<dbReference type="AlphaFoldDB" id="A0A645F661"/>
<comment type="caution">
    <text evidence="1">The sequence shown here is derived from an EMBL/GenBank/DDBJ whole genome shotgun (WGS) entry which is preliminary data.</text>
</comment>
<sequence>MAGQLVGLGRGSVEHLRAVELGAAEGVLMNADERCVLHPLHSVHPIVKVGDLLFS</sequence>
<accession>A0A645F661</accession>
<gene>
    <name evidence="1" type="ORF">SDC9_156310</name>
</gene>
<name>A0A645F661_9ZZZZ</name>
<proteinExistence type="predicted"/>
<protein>
    <submittedName>
        <fullName evidence="1">Uncharacterized protein</fullName>
    </submittedName>
</protein>
<organism evidence="1">
    <name type="scientific">bioreactor metagenome</name>
    <dbReference type="NCBI Taxonomy" id="1076179"/>
    <lineage>
        <taxon>unclassified sequences</taxon>
        <taxon>metagenomes</taxon>
        <taxon>ecological metagenomes</taxon>
    </lineage>
</organism>
<reference evidence="1" key="1">
    <citation type="submission" date="2019-08" db="EMBL/GenBank/DDBJ databases">
        <authorList>
            <person name="Kucharzyk K."/>
            <person name="Murdoch R.W."/>
            <person name="Higgins S."/>
            <person name="Loffler F."/>
        </authorList>
    </citation>
    <scope>NUCLEOTIDE SEQUENCE</scope>
</reference>
<evidence type="ECO:0000313" key="1">
    <source>
        <dbReference type="EMBL" id="MPN09022.1"/>
    </source>
</evidence>
<dbReference type="EMBL" id="VSSQ01055116">
    <property type="protein sequence ID" value="MPN09022.1"/>
    <property type="molecule type" value="Genomic_DNA"/>
</dbReference>